<reference evidence="3" key="1">
    <citation type="journal article" date="2017" name="Cell">
        <title>Insights into land plant evolution garnered from the Marchantia polymorpha genome.</title>
        <authorList>
            <person name="Bowman J.L."/>
            <person name="Kohchi T."/>
            <person name="Yamato K.T."/>
            <person name="Jenkins J."/>
            <person name="Shu S."/>
            <person name="Ishizaki K."/>
            <person name="Yamaoka S."/>
            <person name="Nishihama R."/>
            <person name="Nakamura Y."/>
            <person name="Berger F."/>
            <person name="Adam C."/>
            <person name="Aki S.S."/>
            <person name="Althoff F."/>
            <person name="Araki T."/>
            <person name="Arteaga-Vazquez M.A."/>
            <person name="Balasubrmanian S."/>
            <person name="Barry K."/>
            <person name="Bauer D."/>
            <person name="Boehm C.R."/>
            <person name="Briginshaw L."/>
            <person name="Caballero-Perez J."/>
            <person name="Catarino B."/>
            <person name="Chen F."/>
            <person name="Chiyoda S."/>
            <person name="Chovatia M."/>
            <person name="Davies K.M."/>
            <person name="Delmans M."/>
            <person name="Demura T."/>
            <person name="Dierschke T."/>
            <person name="Dolan L."/>
            <person name="Dorantes-Acosta A.E."/>
            <person name="Eklund D.M."/>
            <person name="Florent S.N."/>
            <person name="Flores-Sandoval E."/>
            <person name="Fujiyama A."/>
            <person name="Fukuzawa H."/>
            <person name="Galik B."/>
            <person name="Grimanelli D."/>
            <person name="Grimwood J."/>
            <person name="Grossniklaus U."/>
            <person name="Hamada T."/>
            <person name="Haseloff J."/>
            <person name="Hetherington A.J."/>
            <person name="Higo A."/>
            <person name="Hirakawa Y."/>
            <person name="Hundley H.N."/>
            <person name="Ikeda Y."/>
            <person name="Inoue K."/>
            <person name="Inoue S.I."/>
            <person name="Ishida S."/>
            <person name="Jia Q."/>
            <person name="Kakita M."/>
            <person name="Kanazawa T."/>
            <person name="Kawai Y."/>
            <person name="Kawashima T."/>
            <person name="Kennedy M."/>
            <person name="Kinose K."/>
            <person name="Kinoshita T."/>
            <person name="Kohara Y."/>
            <person name="Koide E."/>
            <person name="Komatsu K."/>
            <person name="Kopischke S."/>
            <person name="Kubo M."/>
            <person name="Kyozuka J."/>
            <person name="Lagercrantz U."/>
            <person name="Lin S.S."/>
            <person name="Lindquist E."/>
            <person name="Lipzen A.M."/>
            <person name="Lu C.W."/>
            <person name="De Luna E."/>
            <person name="Martienssen R.A."/>
            <person name="Minamino N."/>
            <person name="Mizutani M."/>
            <person name="Mizutani M."/>
            <person name="Mochizuki N."/>
            <person name="Monte I."/>
            <person name="Mosher R."/>
            <person name="Nagasaki H."/>
            <person name="Nakagami H."/>
            <person name="Naramoto S."/>
            <person name="Nishitani K."/>
            <person name="Ohtani M."/>
            <person name="Okamoto T."/>
            <person name="Okumura M."/>
            <person name="Phillips J."/>
            <person name="Pollak B."/>
            <person name="Reinders A."/>
            <person name="Rovekamp M."/>
            <person name="Sano R."/>
            <person name="Sawa S."/>
            <person name="Schmid M.W."/>
            <person name="Shirakawa M."/>
            <person name="Solano R."/>
            <person name="Spunde A."/>
            <person name="Suetsugu N."/>
            <person name="Sugano S."/>
            <person name="Sugiyama A."/>
            <person name="Sun R."/>
            <person name="Suzuki Y."/>
            <person name="Takenaka M."/>
            <person name="Takezawa D."/>
            <person name="Tomogane H."/>
            <person name="Tsuzuki M."/>
            <person name="Ueda T."/>
            <person name="Umeda M."/>
            <person name="Ward J.M."/>
            <person name="Watanabe Y."/>
            <person name="Yazaki K."/>
            <person name="Yokoyama R."/>
            <person name="Yoshitake Y."/>
            <person name="Yotsui I."/>
            <person name="Zachgo S."/>
            <person name="Schmutz J."/>
        </authorList>
    </citation>
    <scope>NUCLEOTIDE SEQUENCE [LARGE SCALE GENOMIC DNA]</scope>
    <source>
        <strain evidence="3">Tak-1</strain>
    </source>
</reference>
<dbReference type="EMBL" id="KZ772726">
    <property type="protein sequence ID" value="PTQ37943.1"/>
    <property type="molecule type" value="Genomic_DNA"/>
</dbReference>
<feature type="compositionally biased region" description="Low complexity" evidence="1">
    <location>
        <begin position="57"/>
        <end position="67"/>
    </location>
</feature>
<feature type="compositionally biased region" description="Low complexity" evidence="1">
    <location>
        <begin position="18"/>
        <end position="33"/>
    </location>
</feature>
<feature type="compositionally biased region" description="Low complexity" evidence="1">
    <location>
        <begin position="122"/>
        <end position="135"/>
    </location>
</feature>
<gene>
    <name evidence="2" type="ORF">MARPO_0054s0055</name>
</gene>
<proteinExistence type="predicted"/>
<accession>A0A2R6WVR6</accession>
<feature type="region of interest" description="Disordered" evidence="1">
    <location>
        <begin position="57"/>
        <end position="82"/>
    </location>
</feature>
<sequence length="277" mass="29692">MRSSFFSRSIERSDRSEGPASSLFAGSAASLPSEPYQSLDPSTLTLVLYSASSKQQRRSSSNALPLLTSPPPPPLRHSLSVFTSHPPLTSLTPALPRPAALHSPLSTVPPRRVGIDSAHTCAPRPAGRAASRPPRLLTRDTGISPSPSPSPRLGVGTGGSRRAWRQAGRDRRARSRRRLFTRSRAFNSGSMNSVQSRDDGQVATLRLGIPPIVCQVSAVSASSGAPPARRRLPIRPKRMPRATMARRRAPAGRGRAHMGAVLTPIFGPLTPYGQCQR</sequence>
<feature type="region of interest" description="Disordered" evidence="1">
    <location>
        <begin position="118"/>
        <end position="179"/>
    </location>
</feature>
<evidence type="ECO:0000256" key="1">
    <source>
        <dbReference type="SAM" id="MobiDB-lite"/>
    </source>
</evidence>
<name>A0A2R6WVR6_MARPO</name>
<protein>
    <submittedName>
        <fullName evidence="2">Uncharacterized protein</fullName>
    </submittedName>
</protein>
<evidence type="ECO:0000313" key="2">
    <source>
        <dbReference type="EMBL" id="PTQ37943.1"/>
    </source>
</evidence>
<organism evidence="2 3">
    <name type="scientific">Marchantia polymorpha</name>
    <name type="common">Common liverwort</name>
    <name type="synonym">Marchantia aquatica</name>
    <dbReference type="NCBI Taxonomy" id="3197"/>
    <lineage>
        <taxon>Eukaryota</taxon>
        <taxon>Viridiplantae</taxon>
        <taxon>Streptophyta</taxon>
        <taxon>Embryophyta</taxon>
        <taxon>Marchantiophyta</taxon>
        <taxon>Marchantiopsida</taxon>
        <taxon>Marchantiidae</taxon>
        <taxon>Marchantiales</taxon>
        <taxon>Marchantiaceae</taxon>
        <taxon>Marchantia</taxon>
    </lineage>
</organism>
<dbReference type="AlphaFoldDB" id="A0A2R6WVR6"/>
<dbReference type="Proteomes" id="UP000244005">
    <property type="component" value="Unassembled WGS sequence"/>
</dbReference>
<feature type="region of interest" description="Disordered" evidence="1">
    <location>
        <begin position="1"/>
        <end position="36"/>
    </location>
</feature>
<evidence type="ECO:0000313" key="3">
    <source>
        <dbReference type="Proteomes" id="UP000244005"/>
    </source>
</evidence>
<keyword evidence="3" id="KW-1185">Reference proteome</keyword>